<sequence>MQNSFFTDKSCGTIIGSAIGDALGAPVEGLRPGHIKTLFKRLDSFVDVQQFKKKGIKYFRMKGLYTDDTQQVLAVCDTLIIHNSLTPDILSDTFISMSKHTMYGDCGVFRGSGYCFRKTMQSYLNGAEWDQAEGSTAGCMAAVRIPPVAIYYIDDPVQMKLKIIEAALVTHKDPIGISAALWQGSLIAQLLRLSPDAPLDIDGLLSYCAGFCREGEELLASQYSHLLYASHPDGIYAVSNMIPQFSKILQSSDSTAIDLFILEYARQYASQPLHKLTVPYALTLVPLAMRIFFLSHTSFYDPVVEAVNMGGDTDTLASLVGALTGSYRGFSAIPGRWVEGLVNMNQIKARAEALVKSKKGLELQELTEMEKKLTHKEFDFRQKFESAQFSKSSGSALKKKTISDEDDYEELKPSRKNKADWRQHEREKSMQKRMRRQNKTMF</sequence>
<dbReference type="InterPro" id="IPR005502">
    <property type="entry name" value="Ribosyl_crysJ1"/>
</dbReference>
<dbReference type="EMBL" id="QZJZ01000094">
    <property type="protein sequence ID" value="RJP56496.1"/>
    <property type="molecule type" value="Genomic_DNA"/>
</dbReference>
<proteinExistence type="inferred from homology"/>
<feature type="compositionally biased region" description="Basic residues" evidence="4">
    <location>
        <begin position="431"/>
        <end position="442"/>
    </location>
</feature>
<evidence type="ECO:0000313" key="6">
    <source>
        <dbReference type="Proteomes" id="UP000266426"/>
    </source>
</evidence>
<dbReference type="GO" id="GO:0046872">
    <property type="term" value="F:metal ion binding"/>
    <property type="evidence" value="ECO:0007669"/>
    <property type="project" value="UniProtKB-KW"/>
</dbReference>
<feature type="binding site" evidence="3">
    <location>
        <position position="66"/>
    </location>
    <ligand>
        <name>Mg(2+)</name>
        <dbReference type="ChEBI" id="CHEBI:18420"/>
        <label>1</label>
    </ligand>
</feature>
<evidence type="ECO:0000256" key="2">
    <source>
        <dbReference type="ARBA" id="ARBA00022801"/>
    </source>
</evidence>
<feature type="region of interest" description="Disordered" evidence="4">
    <location>
        <begin position="390"/>
        <end position="442"/>
    </location>
</feature>
<feature type="binding site" evidence="3">
    <location>
        <position position="312"/>
    </location>
    <ligand>
        <name>Mg(2+)</name>
        <dbReference type="ChEBI" id="CHEBI:18420"/>
        <label>1</label>
    </ligand>
</feature>
<evidence type="ECO:0000256" key="4">
    <source>
        <dbReference type="SAM" id="MobiDB-lite"/>
    </source>
</evidence>
<feature type="binding site" evidence="3">
    <location>
        <position position="314"/>
    </location>
    <ligand>
        <name>Mg(2+)</name>
        <dbReference type="ChEBI" id="CHEBI:18420"/>
        <label>1</label>
    </ligand>
</feature>
<feature type="binding site" evidence="3">
    <location>
        <position position="68"/>
    </location>
    <ligand>
        <name>Mg(2+)</name>
        <dbReference type="ChEBI" id="CHEBI:18420"/>
        <label>1</label>
    </ligand>
</feature>
<keyword evidence="2" id="KW-0378">Hydrolase</keyword>
<evidence type="ECO:0000256" key="1">
    <source>
        <dbReference type="ARBA" id="ARBA00010702"/>
    </source>
</evidence>
<accession>A0A3A4QWJ3</accession>
<comment type="caution">
    <text evidence="5">The sequence shown here is derived from an EMBL/GenBank/DDBJ whole genome shotgun (WGS) entry which is preliminary data.</text>
</comment>
<comment type="similarity">
    <text evidence="1">Belongs to the ADP-ribosylglycohydrolase family.</text>
</comment>
<protein>
    <recommendedName>
        <fullName evidence="7">ADP-ribosylglycohydrolase family protein</fullName>
    </recommendedName>
</protein>
<name>A0A3A4QWJ3_9BACT</name>
<keyword evidence="3" id="KW-0479">Metal-binding</keyword>
<dbReference type="InterPro" id="IPR050792">
    <property type="entry name" value="ADP-ribosylglycohydrolase"/>
</dbReference>
<evidence type="ECO:0008006" key="7">
    <source>
        <dbReference type="Google" id="ProtNLM"/>
    </source>
</evidence>
<dbReference type="InterPro" id="IPR036705">
    <property type="entry name" value="Ribosyl_crysJ1_sf"/>
</dbReference>
<comment type="cofactor">
    <cofactor evidence="3">
        <name>Mg(2+)</name>
        <dbReference type="ChEBI" id="CHEBI:18420"/>
    </cofactor>
    <text evidence="3">Binds 2 magnesium ions per subunit.</text>
</comment>
<feature type="binding site" evidence="3">
    <location>
        <position position="67"/>
    </location>
    <ligand>
        <name>Mg(2+)</name>
        <dbReference type="ChEBI" id="CHEBI:18420"/>
        <label>1</label>
    </ligand>
</feature>
<dbReference type="SUPFAM" id="SSF101478">
    <property type="entry name" value="ADP-ribosylglycohydrolase"/>
    <property type="match status" value="1"/>
</dbReference>
<dbReference type="PANTHER" id="PTHR16222:SF24">
    <property type="entry name" value="ADP-RIBOSYLHYDROLASE ARH3"/>
    <property type="match status" value="1"/>
</dbReference>
<dbReference type="Proteomes" id="UP000266426">
    <property type="component" value="Unassembled WGS sequence"/>
</dbReference>
<feature type="binding site" evidence="3">
    <location>
        <position position="315"/>
    </location>
    <ligand>
        <name>Mg(2+)</name>
        <dbReference type="ChEBI" id="CHEBI:18420"/>
        <label>1</label>
    </ligand>
</feature>
<dbReference type="AlphaFoldDB" id="A0A3A4QWJ3"/>
<evidence type="ECO:0000313" key="5">
    <source>
        <dbReference type="EMBL" id="RJP56496.1"/>
    </source>
</evidence>
<feature type="compositionally biased region" description="Basic and acidic residues" evidence="4">
    <location>
        <begin position="410"/>
        <end position="430"/>
    </location>
</feature>
<dbReference type="PANTHER" id="PTHR16222">
    <property type="entry name" value="ADP-RIBOSYLGLYCOHYDROLASE"/>
    <property type="match status" value="1"/>
</dbReference>
<organism evidence="5 6">
    <name type="scientific">Candidatus Auribacter fodinae</name>
    <dbReference type="NCBI Taxonomy" id="2093366"/>
    <lineage>
        <taxon>Bacteria</taxon>
        <taxon>Pseudomonadati</taxon>
        <taxon>Candidatus Auribacterota</taxon>
        <taxon>Candidatus Auribacteria</taxon>
        <taxon>Candidatus Auribacterales</taxon>
        <taxon>Candidatus Auribacteraceae</taxon>
        <taxon>Candidatus Auribacter</taxon>
    </lineage>
</organism>
<keyword evidence="3" id="KW-0460">Magnesium</keyword>
<dbReference type="Pfam" id="PF03747">
    <property type="entry name" value="ADP_ribosyl_GH"/>
    <property type="match status" value="1"/>
</dbReference>
<gene>
    <name evidence="5" type="ORF">C4541_12250</name>
</gene>
<dbReference type="GO" id="GO:0016787">
    <property type="term" value="F:hydrolase activity"/>
    <property type="evidence" value="ECO:0007669"/>
    <property type="project" value="UniProtKB-KW"/>
</dbReference>
<evidence type="ECO:0000256" key="3">
    <source>
        <dbReference type="PIRSR" id="PIRSR605502-1"/>
    </source>
</evidence>
<reference evidence="5 6" key="1">
    <citation type="journal article" date="2017" name="ISME J.">
        <title>Energy and carbon metabolisms in a deep terrestrial subsurface fluid microbial community.</title>
        <authorList>
            <person name="Momper L."/>
            <person name="Jungbluth S.P."/>
            <person name="Lee M.D."/>
            <person name="Amend J.P."/>
        </authorList>
    </citation>
    <scope>NUCLEOTIDE SEQUENCE [LARGE SCALE GENOMIC DNA]</scope>
    <source>
        <strain evidence="5">SURF_26</strain>
    </source>
</reference>
<dbReference type="Gene3D" id="1.10.4080.10">
    <property type="entry name" value="ADP-ribosylation/Crystallin J1"/>
    <property type="match status" value="1"/>
</dbReference>